<dbReference type="GO" id="GO:0006508">
    <property type="term" value="P:proteolysis"/>
    <property type="evidence" value="ECO:0007669"/>
    <property type="project" value="UniProtKB-KW"/>
</dbReference>
<sequence>MNGPLNETVESRSPRDTDGHGTHTASTAAGRYVNGANLLGYAAGMARGVAPKARISAYKVCWASGCFDSDILAAFDQAVKDGVDVISASVGGGVVPYYMDSISIGSFGAASHGIFVSASGGNQGPAQLTVTNVSPWIATIGASTLDRNFPADVKLGNGLTITGVSLYSGAHLHKGYFPLAESTSLGMNGSDTYTTSLCMVGSLDPKLVKGKIVLCSRGSNPRVAKGDVVRRAGGVGMILANSALDGEGLVSDAHVLPATAVGYAAGVTIRKYLATVKRPTATIVFHGTILNVKPAPIVASFSSRGPNPQTGEILKPDLIAPGVDILAAWTGAIGPSGLASDRRTVDFNIISGTSMACPHVSGVAALLKSNYPDWSPAAIRSALMTTAYTADNRRTPIADEATSNISTPFDYGAGHVDPQKAMDPGLVYDISTQEYVDFLCSLKYSEKAIHVVTRTPTACSGASVKAPGDLNYPSFSATFDQSSRRQSYVATFYRTLTNVGAANSLYTATVVSPPGVTIRARPARLAFSVVNQKLSFTLFVSARPVTSLLPGDVQTFFGSIAWKDGIHVVQSPVAISLQQPY</sequence>
<evidence type="ECO:0000256" key="3">
    <source>
        <dbReference type="ARBA" id="ARBA00022729"/>
    </source>
</evidence>
<accession>A0A9D4ZQA4</accession>
<keyword evidence="4" id="KW-0378">Hydrolase</keyword>
<evidence type="ECO:0000256" key="6">
    <source>
        <dbReference type="ARBA" id="ARBA00023180"/>
    </source>
</evidence>
<dbReference type="Pfam" id="PF02225">
    <property type="entry name" value="PA"/>
    <property type="match status" value="1"/>
</dbReference>
<evidence type="ECO:0000256" key="2">
    <source>
        <dbReference type="ARBA" id="ARBA00022670"/>
    </source>
</evidence>
<dbReference type="CDD" id="cd02120">
    <property type="entry name" value="PA_subtilisin_like"/>
    <property type="match status" value="1"/>
</dbReference>
<dbReference type="Pfam" id="PF17766">
    <property type="entry name" value="fn3_6"/>
    <property type="match status" value="1"/>
</dbReference>
<keyword evidence="6" id="KW-0325">Glycoprotein</keyword>
<evidence type="ECO:0000256" key="1">
    <source>
        <dbReference type="ARBA" id="ARBA00011073"/>
    </source>
</evidence>
<dbReference type="PANTHER" id="PTHR10795">
    <property type="entry name" value="PROPROTEIN CONVERTASE SUBTILISIN/KEXIN"/>
    <property type="match status" value="1"/>
</dbReference>
<dbReference type="InterPro" id="IPR015500">
    <property type="entry name" value="Peptidase_S8_subtilisin-rel"/>
</dbReference>
<comment type="similarity">
    <text evidence="1 7">Belongs to the peptidase S8 family.</text>
</comment>
<evidence type="ECO:0000259" key="9">
    <source>
        <dbReference type="Pfam" id="PF00082"/>
    </source>
</evidence>
<dbReference type="SUPFAM" id="SSF52025">
    <property type="entry name" value="PA domain"/>
    <property type="match status" value="1"/>
</dbReference>
<feature type="domain" description="Subtilisin-like protease fibronectin type-III" evidence="11">
    <location>
        <begin position="469"/>
        <end position="575"/>
    </location>
</feature>
<keyword evidence="13" id="KW-1185">Reference proteome</keyword>
<evidence type="ECO:0000259" key="10">
    <source>
        <dbReference type="Pfam" id="PF02225"/>
    </source>
</evidence>
<comment type="caution">
    <text evidence="12">The sequence shown here is derived from an EMBL/GenBank/DDBJ whole genome shotgun (WGS) entry which is preliminary data.</text>
</comment>
<dbReference type="InterPro" id="IPR046450">
    <property type="entry name" value="PA_dom_sf"/>
</dbReference>
<evidence type="ECO:0000259" key="11">
    <source>
        <dbReference type="Pfam" id="PF17766"/>
    </source>
</evidence>
<dbReference type="InterPro" id="IPR041469">
    <property type="entry name" value="Subtilisin-like_FN3"/>
</dbReference>
<feature type="compositionally biased region" description="Basic and acidic residues" evidence="8">
    <location>
        <begin position="9"/>
        <end position="21"/>
    </location>
</feature>
<evidence type="ECO:0000313" key="13">
    <source>
        <dbReference type="Proteomes" id="UP000886520"/>
    </source>
</evidence>
<dbReference type="PROSITE" id="PS00138">
    <property type="entry name" value="SUBTILASE_SER"/>
    <property type="match status" value="1"/>
</dbReference>
<dbReference type="EMBL" id="JABFUD020000003">
    <property type="protein sequence ID" value="KAI5081877.1"/>
    <property type="molecule type" value="Genomic_DNA"/>
</dbReference>
<dbReference type="Proteomes" id="UP000886520">
    <property type="component" value="Chromosome 2"/>
</dbReference>
<evidence type="ECO:0000256" key="4">
    <source>
        <dbReference type="ARBA" id="ARBA00022801"/>
    </source>
</evidence>
<feature type="domain" description="Peptidase S8/S53" evidence="9">
    <location>
        <begin position="6"/>
        <end position="395"/>
    </location>
</feature>
<feature type="region of interest" description="Disordered" evidence="8">
    <location>
        <begin position="1"/>
        <end position="26"/>
    </location>
</feature>
<dbReference type="InterPro" id="IPR023828">
    <property type="entry name" value="Peptidase_S8_Ser-AS"/>
</dbReference>
<dbReference type="OrthoDB" id="206201at2759"/>
<dbReference type="Gene3D" id="3.40.50.200">
    <property type="entry name" value="Peptidase S8/S53 domain"/>
    <property type="match status" value="1"/>
</dbReference>
<evidence type="ECO:0000313" key="12">
    <source>
        <dbReference type="EMBL" id="KAI5081877.1"/>
    </source>
</evidence>
<dbReference type="InterPro" id="IPR036852">
    <property type="entry name" value="Peptidase_S8/S53_dom_sf"/>
</dbReference>
<dbReference type="PRINTS" id="PR00723">
    <property type="entry name" value="SUBTILISIN"/>
</dbReference>
<keyword evidence="5" id="KW-0720">Serine protease</keyword>
<name>A0A9D4ZQA4_ADICA</name>
<dbReference type="AlphaFoldDB" id="A0A9D4ZQA4"/>
<keyword evidence="3" id="KW-0732">Signal</keyword>
<proteinExistence type="inferred from homology"/>
<reference evidence="12" key="1">
    <citation type="submission" date="2021-01" db="EMBL/GenBank/DDBJ databases">
        <title>Adiantum capillus-veneris genome.</title>
        <authorList>
            <person name="Fang Y."/>
            <person name="Liao Q."/>
        </authorList>
    </citation>
    <scope>NUCLEOTIDE SEQUENCE</scope>
    <source>
        <strain evidence="12">H3</strain>
        <tissue evidence="12">Leaf</tissue>
    </source>
</reference>
<dbReference type="GO" id="GO:0004252">
    <property type="term" value="F:serine-type endopeptidase activity"/>
    <property type="evidence" value="ECO:0007669"/>
    <property type="project" value="InterPro"/>
</dbReference>
<dbReference type="Gene3D" id="2.60.40.2310">
    <property type="match status" value="1"/>
</dbReference>
<evidence type="ECO:0000256" key="7">
    <source>
        <dbReference type="PROSITE-ProRule" id="PRU01240"/>
    </source>
</evidence>
<organism evidence="12 13">
    <name type="scientific">Adiantum capillus-veneris</name>
    <name type="common">Maidenhair fern</name>
    <dbReference type="NCBI Taxonomy" id="13818"/>
    <lineage>
        <taxon>Eukaryota</taxon>
        <taxon>Viridiplantae</taxon>
        <taxon>Streptophyta</taxon>
        <taxon>Embryophyta</taxon>
        <taxon>Tracheophyta</taxon>
        <taxon>Polypodiopsida</taxon>
        <taxon>Polypodiidae</taxon>
        <taxon>Polypodiales</taxon>
        <taxon>Pteridineae</taxon>
        <taxon>Pteridaceae</taxon>
        <taxon>Vittarioideae</taxon>
        <taxon>Adiantum</taxon>
    </lineage>
</organism>
<feature type="domain" description="PA" evidence="10">
    <location>
        <begin position="205"/>
        <end position="268"/>
    </location>
</feature>
<dbReference type="InterPro" id="IPR000209">
    <property type="entry name" value="Peptidase_S8/S53_dom"/>
</dbReference>
<dbReference type="FunFam" id="3.50.30.30:FF:000005">
    <property type="entry name" value="subtilisin-like protease SBT1.5"/>
    <property type="match status" value="1"/>
</dbReference>
<comment type="caution">
    <text evidence="7">Lacks conserved residue(s) required for the propagation of feature annotation.</text>
</comment>
<dbReference type="Gene3D" id="3.50.30.30">
    <property type="match status" value="1"/>
</dbReference>
<keyword evidence="2" id="KW-0645">Protease</keyword>
<dbReference type="SUPFAM" id="SSF52743">
    <property type="entry name" value="Subtilisin-like"/>
    <property type="match status" value="1"/>
</dbReference>
<dbReference type="PROSITE" id="PS51892">
    <property type="entry name" value="SUBTILASE"/>
    <property type="match status" value="1"/>
</dbReference>
<protein>
    <submittedName>
        <fullName evidence="12">Uncharacterized protein</fullName>
    </submittedName>
</protein>
<dbReference type="InterPro" id="IPR003137">
    <property type="entry name" value="PA_domain"/>
</dbReference>
<evidence type="ECO:0000256" key="5">
    <source>
        <dbReference type="ARBA" id="ARBA00022825"/>
    </source>
</evidence>
<dbReference type="InterPro" id="IPR045051">
    <property type="entry name" value="SBT"/>
</dbReference>
<dbReference type="Pfam" id="PF00082">
    <property type="entry name" value="Peptidase_S8"/>
    <property type="match status" value="1"/>
</dbReference>
<evidence type="ECO:0000256" key="8">
    <source>
        <dbReference type="SAM" id="MobiDB-lite"/>
    </source>
</evidence>
<gene>
    <name evidence="12" type="ORF">GOP47_0001620</name>
</gene>